<reference evidence="3" key="1">
    <citation type="submission" date="2021-01" db="EMBL/GenBank/DDBJ databases">
        <title>Caligus Genome Assembly.</title>
        <authorList>
            <person name="Gallardo-Escarate C."/>
        </authorList>
    </citation>
    <scope>NUCLEOTIDE SEQUENCE [LARGE SCALE GENOMIC DNA]</scope>
</reference>
<keyword evidence="3" id="KW-1185">Reference proteome</keyword>
<gene>
    <name evidence="2" type="ORF">FKW44_025174</name>
</gene>
<sequence length="56" mass="5624">MVKMGNGTIQRRRLSAADSAPPISADRFSTADSAPANSATADSATADSAPASMTLI</sequence>
<evidence type="ECO:0000313" key="3">
    <source>
        <dbReference type="Proteomes" id="UP000595437"/>
    </source>
</evidence>
<feature type="compositionally biased region" description="Low complexity" evidence="1">
    <location>
        <begin position="16"/>
        <end position="56"/>
    </location>
</feature>
<accession>A0A7T8GLC9</accession>
<evidence type="ECO:0000256" key="1">
    <source>
        <dbReference type="SAM" id="MobiDB-lite"/>
    </source>
</evidence>
<evidence type="ECO:0000313" key="2">
    <source>
        <dbReference type="EMBL" id="QQP31548.1"/>
    </source>
</evidence>
<dbReference type="Proteomes" id="UP000595437">
    <property type="component" value="Chromosome 21"/>
</dbReference>
<organism evidence="2 3">
    <name type="scientific">Caligus rogercresseyi</name>
    <name type="common">Sea louse</name>
    <dbReference type="NCBI Taxonomy" id="217165"/>
    <lineage>
        <taxon>Eukaryota</taxon>
        <taxon>Metazoa</taxon>
        <taxon>Ecdysozoa</taxon>
        <taxon>Arthropoda</taxon>
        <taxon>Crustacea</taxon>
        <taxon>Multicrustacea</taxon>
        <taxon>Hexanauplia</taxon>
        <taxon>Copepoda</taxon>
        <taxon>Siphonostomatoida</taxon>
        <taxon>Caligidae</taxon>
        <taxon>Caligus</taxon>
    </lineage>
</organism>
<dbReference type="AlphaFoldDB" id="A0A7T8GLC9"/>
<name>A0A7T8GLC9_CALRO</name>
<feature type="region of interest" description="Disordered" evidence="1">
    <location>
        <begin position="1"/>
        <end position="56"/>
    </location>
</feature>
<dbReference type="EMBL" id="CP045910">
    <property type="protein sequence ID" value="QQP31548.1"/>
    <property type="molecule type" value="Genomic_DNA"/>
</dbReference>
<proteinExistence type="predicted"/>
<protein>
    <submittedName>
        <fullName evidence="2">Uncharacterized protein</fullName>
    </submittedName>
</protein>